<dbReference type="PANTHER" id="PTHR30193">
    <property type="entry name" value="ABC TRANSPORTER PERMEASE PROTEIN"/>
    <property type="match status" value="1"/>
</dbReference>
<gene>
    <name evidence="10" type="ORF">LMG29542_00995</name>
</gene>
<sequence>MSDVIRTLTAPPAALRGARRWPVVALYAGPAIVLGLVTLILPLAVVIGLAFTDYRLGASTLSLVGLRNFAELAGDPVMRHSLANTLIYTALVVPASTLTGLGLALLIDARTSLRGLYRTIHFLPVMAATIAIAVVWEFMLHPSFGLVNLLLAKVGIAGPRWLDDPSTALLSLAMIGVWQMAGFNMVLFLTGLTAIPAQYYEAAAVDGAARAWDRFWLVTWPMLRPITGFVIVISMIRSFQLFETVYVITGGGPQKSTEVLLYTMFSEAFEFFRTGRAAAIAVVFLLLVGVLTLVKFRVALLGSSEGASHGSSEGAARRSPGHPS</sequence>
<accession>A0A6J5D7R2</accession>
<organism evidence="10 11">
    <name type="scientific">Paraburkholderia humisilvae</name>
    <dbReference type="NCBI Taxonomy" id="627669"/>
    <lineage>
        <taxon>Bacteria</taxon>
        <taxon>Pseudomonadati</taxon>
        <taxon>Pseudomonadota</taxon>
        <taxon>Betaproteobacteria</taxon>
        <taxon>Burkholderiales</taxon>
        <taxon>Burkholderiaceae</taxon>
        <taxon>Paraburkholderia</taxon>
    </lineage>
</organism>
<comment type="subcellular location">
    <subcellularLocation>
        <location evidence="1 7">Cell membrane</location>
        <topology evidence="1 7">Multi-pass membrane protein</topology>
    </subcellularLocation>
</comment>
<dbReference type="SUPFAM" id="SSF161098">
    <property type="entry name" value="MetI-like"/>
    <property type="match status" value="1"/>
</dbReference>
<feature type="transmembrane region" description="Helical" evidence="7">
    <location>
        <begin position="274"/>
        <end position="294"/>
    </location>
</feature>
<keyword evidence="6 7" id="KW-0472">Membrane</keyword>
<feature type="transmembrane region" description="Helical" evidence="7">
    <location>
        <begin position="168"/>
        <end position="195"/>
    </location>
</feature>
<dbReference type="GO" id="GO:0055085">
    <property type="term" value="P:transmembrane transport"/>
    <property type="evidence" value="ECO:0007669"/>
    <property type="project" value="InterPro"/>
</dbReference>
<feature type="transmembrane region" description="Helical" evidence="7">
    <location>
        <begin position="119"/>
        <end position="139"/>
    </location>
</feature>
<evidence type="ECO:0000256" key="3">
    <source>
        <dbReference type="ARBA" id="ARBA00022475"/>
    </source>
</evidence>
<dbReference type="InterPro" id="IPR000515">
    <property type="entry name" value="MetI-like"/>
</dbReference>
<feature type="transmembrane region" description="Helical" evidence="7">
    <location>
        <begin position="215"/>
        <end position="236"/>
    </location>
</feature>
<reference evidence="10 11" key="1">
    <citation type="submission" date="2020-04" db="EMBL/GenBank/DDBJ databases">
        <authorList>
            <person name="De Canck E."/>
        </authorList>
    </citation>
    <scope>NUCLEOTIDE SEQUENCE [LARGE SCALE GENOMIC DNA]</scope>
    <source>
        <strain evidence="10 11">LMG 29542</strain>
    </source>
</reference>
<keyword evidence="11" id="KW-1185">Reference proteome</keyword>
<dbReference type="PANTHER" id="PTHR30193:SF37">
    <property type="entry name" value="INNER MEMBRANE ABC TRANSPORTER PERMEASE PROTEIN YCJO"/>
    <property type="match status" value="1"/>
</dbReference>
<feature type="domain" description="ABC transmembrane type-1" evidence="9">
    <location>
        <begin position="82"/>
        <end position="295"/>
    </location>
</feature>
<dbReference type="RefSeq" id="WP_175225349.1">
    <property type="nucleotide sequence ID" value="NZ_CADIKH010000004.1"/>
</dbReference>
<feature type="transmembrane region" description="Helical" evidence="7">
    <location>
        <begin position="86"/>
        <end position="107"/>
    </location>
</feature>
<dbReference type="Proteomes" id="UP000494363">
    <property type="component" value="Unassembled WGS sequence"/>
</dbReference>
<dbReference type="InterPro" id="IPR035906">
    <property type="entry name" value="MetI-like_sf"/>
</dbReference>
<evidence type="ECO:0000256" key="8">
    <source>
        <dbReference type="SAM" id="MobiDB-lite"/>
    </source>
</evidence>
<evidence type="ECO:0000256" key="4">
    <source>
        <dbReference type="ARBA" id="ARBA00022692"/>
    </source>
</evidence>
<feature type="compositionally biased region" description="Low complexity" evidence="8">
    <location>
        <begin position="304"/>
        <end position="318"/>
    </location>
</feature>
<evidence type="ECO:0000256" key="5">
    <source>
        <dbReference type="ARBA" id="ARBA00022989"/>
    </source>
</evidence>
<dbReference type="GO" id="GO:0005886">
    <property type="term" value="C:plasma membrane"/>
    <property type="evidence" value="ECO:0007669"/>
    <property type="project" value="UniProtKB-SubCell"/>
</dbReference>
<dbReference type="PROSITE" id="PS50928">
    <property type="entry name" value="ABC_TM1"/>
    <property type="match status" value="1"/>
</dbReference>
<evidence type="ECO:0000256" key="6">
    <source>
        <dbReference type="ARBA" id="ARBA00023136"/>
    </source>
</evidence>
<keyword evidence="5 7" id="KW-1133">Transmembrane helix</keyword>
<evidence type="ECO:0000256" key="1">
    <source>
        <dbReference type="ARBA" id="ARBA00004651"/>
    </source>
</evidence>
<keyword evidence="3" id="KW-1003">Cell membrane</keyword>
<evidence type="ECO:0000313" key="10">
    <source>
        <dbReference type="EMBL" id="CAB3749457.1"/>
    </source>
</evidence>
<comment type="similarity">
    <text evidence="7">Belongs to the binding-protein-dependent transport system permease family.</text>
</comment>
<dbReference type="EMBL" id="CADIKH010000004">
    <property type="protein sequence ID" value="CAB3749457.1"/>
    <property type="molecule type" value="Genomic_DNA"/>
</dbReference>
<dbReference type="Pfam" id="PF00528">
    <property type="entry name" value="BPD_transp_1"/>
    <property type="match status" value="1"/>
</dbReference>
<dbReference type="AlphaFoldDB" id="A0A6J5D7R2"/>
<dbReference type="InterPro" id="IPR051393">
    <property type="entry name" value="ABC_transporter_permease"/>
</dbReference>
<protein>
    <recommendedName>
        <fullName evidence="9">ABC transmembrane type-1 domain-containing protein</fullName>
    </recommendedName>
</protein>
<evidence type="ECO:0000313" key="11">
    <source>
        <dbReference type="Proteomes" id="UP000494363"/>
    </source>
</evidence>
<evidence type="ECO:0000256" key="7">
    <source>
        <dbReference type="RuleBase" id="RU363032"/>
    </source>
</evidence>
<evidence type="ECO:0000256" key="2">
    <source>
        <dbReference type="ARBA" id="ARBA00022448"/>
    </source>
</evidence>
<keyword evidence="2 7" id="KW-0813">Transport</keyword>
<proteinExistence type="inferred from homology"/>
<keyword evidence="4 7" id="KW-0812">Transmembrane</keyword>
<name>A0A6J5D7R2_9BURK</name>
<evidence type="ECO:0000259" key="9">
    <source>
        <dbReference type="PROSITE" id="PS50928"/>
    </source>
</evidence>
<dbReference type="Gene3D" id="1.10.3720.10">
    <property type="entry name" value="MetI-like"/>
    <property type="match status" value="1"/>
</dbReference>
<feature type="region of interest" description="Disordered" evidence="8">
    <location>
        <begin position="304"/>
        <end position="324"/>
    </location>
</feature>
<feature type="transmembrane region" description="Helical" evidence="7">
    <location>
        <begin position="24"/>
        <end position="51"/>
    </location>
</feature>